<reference evidence="1" key="1">
    <citation type="submission" date="2021-06" db="EMBL/GenBank/DDBJ databases">
        <authorList>
            <person name="Nardi T."/>
            <person name="Nardi T."/>
        </authorList>
    </citation>
    <scope>NUCLEOTIDE SEQUENCE</scope>
</reference>
<dbReference type="AlphaFoldDB" id="A0A8S4C2Z0"/>
<accession>A0A8S4C2Z0</accession>
<dbReference type="Gene3D" id="3.90.550.10">
    <property type="entry name" value="Spore Coat Polysaccharide Biosynthesis Protein SpsA, Chain A"/>
    <property type="match status" value="1"/>
</dbReference>
<proteinExistence type="predicted"/>
<dbReference type="Proteomes" id="UP000837675">
    <property type="component" value="Unassembled WGS sequence"/>
</dbReference>
<organism evidence="1 2">
    <name type="scientific">Hyalomma marginatum</name>
    <dbReference type="NCBI Taxonomy" id="34627"/>
    <lineage>
        <taxon>Eukaryota</taxon>
        <taxon>Metazoa</taxon>
        <taxon>Ecdysozoa</taxon>
        <taxon>Arthropoda</taxon>
        <taxon>Chelicerata</taxon>
        <taxon>Arachnida</taxon>
        <taxon>Acari</taxon>
        <taxon>Parasitiformes</taxon>
        <taxon>Ixodida</taxon>
        <taxon>Ixodoidea</taxon>
        <taxon>Ixodidae</taxon>
        <taxon>Hyalomminae</taxon>
        <taxon>Hyalomma</taxon>
    </lineage>
</organism>
<keyword evidence="2" id="KW-1185">Reference proteome</keyword>
<sequence length="92" mass="10461">VKGECVVIYDTDDKPCKNQLIDVVKVFRNSESNLACVQARLNYYNAHKNLLTRLFTIGYTIIFNYTLPALEGLDLFIPFKRHSLVTTSGTMS</sequence>
<protein>
    <submittedName>
        <fullName evidence="1">Putative glycosyltransferase</fullName>
    </submittedName>
</protein>
<feature type="non-terminal residue" evidence="1">
    <location>
        <position position="1"/>
    </location>
</feature>
<dbReference type="InterPro" id="IPR029044">
    <property type="entry name" value="Nucleotide-diphossugar_trans"/>
</dbReference>
<dbReference type="SUPFAM" id="SSF53448">
    <property type="entry name" value="Nucleotide-diphospho-sugar transferases"/>
    <property type="match status" value="1"/>
</dbReference>
<dbReference type="EMBL" id="CAJVAF010000305">
    <property type="protein sequence ID" value="CAG7594472.1"/>
    <property type="molecule type" value="Genomic_DNA"/>
</dbReference>
<evidence type="ECO:0000313" key="2">
    <source>
        <dbReference type="Proteomes" id="UP000837675"/>
    </source>
</evidence>
<gene>
    <name evidence="1" type="ORF">MHYMCMPASI_00781</name>
</gene>
<name>A0A8S4C2Z0_9ACAR</name>
<comment type="caution">
    <text evidence="1">The sequence shown here is derived from an EMBL/GenBank/DDBJ whole genome shotgun (WGS) entry which is preliminary data.</text>
</comment>
<evidence type="ECO:0000313" key="1">
    <source>
        <dbReference type="EMBL" id="CAG7594472.1"/>
    </source>
</evidence>